<dbReference type="SUPFAM" id="SSF46785">
    <property type="entry name" value="Winged helix' DNA-binding domain"/>
    <property type="match status" value="1"/>
</dbReference>
<dbReference type="EMBL" id="DSEU01000070">
    <property type="protein sequence ID" value="HEM67904.1"/>
    <property type="molecule type" value="Genomic_DNA"/>
</dbReference>
<organism evidence="2">
    <name type="scientific">Ignisphaera aggregans</name>
    <dbReference type="NCBI Taxonomy" id="334771"/>
    <lineage>
        <taxon>Archaea</taxon>
        <taxon>Thermoproteota</taxon>
        <taxon>Thermoprotei</taxon>
        <taxon>Desulfurococcales</taxon>
        <taxon>Desulfurococcaceae</taxon>
        <taxon>Ignisphaera</taxon>
    </lineage>
</organism>
<sequence length="303" mass="33964">MSGDSRAYDVQSECFSRLQVLRELDSAIDFARGFLQLRIVLMLGSRGSMTARDISIALGERYKAVLDAVRKLVAKNLIVKEPDGGVDLYKLSDNGAEFYKKLAAFLGVKEFYRMPRGERKVLILDIATNITRYTHLADAIVALATSRSNTLSLNEIADAMKLSLERAKTYIEMFCSRRNGVRLFRKVEKESRLLRILALLLKPLGIKMKTTVEMYKLSEEGFTVFYKQPYYMKYKRSVAAKLMTKLFGSAHPRLVLKRMSVLVLLTALTCGVISLAIRSSIATALTGSLTLAASLLYLGYKAI</sequence>
<name>A0A7J2U525_9CREN</name>
<dbReference type="Gene3D" id="1.10.10.10">
    <property type="entry name" value="Winged helix-like DNA-binding domain superfamily/Winged helix DNA-binding domain"/>
    <property type="match status" value="1"/>
</dbReference>
<feature type="transmembrane region" description="Helical" evidence="1">
    <location>
        <begin position="255"/>
        <end position="275"/>
    </location>
</feature>
<proteinExistence type="predicted"/>
<evidence type="ECO:0000313" key="2">
    <source>
        <dbReference type="EMBL" id="HEM67904.1"/>
    </source>
</evidence>
<comment type="caution">
    <text evidence="2">The sequence shown here is derived from an EMBL/GenBank/DDBJ whole genome shotgun (WGS) entry which is preliminary data.</text>
</comment>
<keyword evidence="1" id="KW-1133">Transmembrane helix</keyword>
<keyword evidence="1" id="KW-0812">Transmembrane</keyword>
<keyword evidence="1" id="KW-0472">Membrane</keyword>
<reference evidence="2" key="1">
    <citation type="journal article" date="2020" name="mSystems">
        <title>Genome- and Community-Level Interaction Insights into Carbon Utilization and Element Cycling Functions of Hydrothermarchaeota in Hydrothermal Sediment.</title>
        <authorList>
            <person name="Zhou Z."/>
            <person name="Liu Y."/>
            <person name="Xu W."/>
            <person name="Pan J."/>
            <person name="Luo Z.H."/>
            <person name="Li M."/>
        </authorList>
    </citation>
    <scope>NUCLEOTIDE SEQUENCE [LARGE SCALE GENOMIC DNA]</scope>
    <source>
        <strain evidence="2">SpSt-125</strain>
    </source>
</reference>
<accession>A0A7J2U525</accession>
<evidence type="ECO:0000256" key="1">
    <source>
        <dbReference type="SAM" id="Phobius"/>
    </source>
</evidence>
<protein>
    <submittedName>
        <fullName evidence="2">Uncharacterized protein</fullName>
    </submittedName>
</protein>
<gene>
    <name evidence="2" type="ORF">ENO26_10145</name>
</gene>
<dbReference type="InterPro" id="IPR036390">
    <property type="entry name" value="WH_DNA-bd_sf"/>
</dbReference>
<feature type="transmembrane region" description="Helical" evidence="1">
    <location>
        <begin position="281"/>
        <end position="300"/>
    </location>
</feature>
<dbReference type="InterPro" id="IPR036388">
    <property type="entry name" value="WH-like_DNA-bd_sf"/>
</dbReference>
<dbReference type="AlphaFoldDB" id="A0A7J2U525"/>